<organism evidence="13 14">
    <name type="scientific">Streptomyces amritsarensis</name>
    <dbReference type="NCBI Taxonomy" id="681158"/>
    <lineage>
        <taxon>Bacteria</taxon>
        <taxon>Bacillati</taxon>
        <taxon>Actinomycetota</taxon>
        <taxon>Actinomycetes</taxon>
        <taxon>Kitasatosporales</taxon>
        <taxon>Streptomycetaceae</taxon>
        <taxon>Streptomyces</taxon>
    </lineage>
</organism>
<dbReference type="InterPro" id="IPR041440">
    <property type="entry name" value="HypF_C"/>
</dbReference>
<feature type="region of interest" description="Disordered" evidence="10">
    <location>
        <begin position="779"/>
        <end position="805"/>
    </location>
</feature>
<evidence type="ECO:0000256" key="10">
    <source>
        <dbReference type="SAM" id="MobiDB-lite"/>
    </source>
</evidence>
<dbReference type="Gene3D" id="3.30.420.40">
    <property type="match status" value="1"/>
</dbReference>
<dbReference type="SUPFAM" id="SSF54975">
    <property type="entry name" value="Acylphosphatase/BLUF domain-like"/>
    <property type="match status" value="1"/>
</dbReference>
<evidence type="ECO:0000313" key="13">
    <source>
        <dbReference type="EMBL" id="OLZ64847.1"/>
    </source>
</evidence>
<comment type="catalytic activity">
    <reaction evidence="9">
        <text>an acyl phosphate + H2O = a carboxylate + phosphate + H(+)</text>
        <dbReference type="Rhea" id="RHEA:14965"/>
        <dbReference type="ChEBI" id="CHEBI:15377"/>
        <dbReference type="ChEBI" id="CHEBI:15378"/>
        <dbReference type="ChEBI" id="CHEBI:29067"/>
        <dbReference type="ChEBI" id="CHEBI:43474"/>
        <dbReference type="ChEBI" id="CHEBI:59918"/>
        <dbReference type="EC" id="3.6.1.7"/>
    </reaction>
</comment>
<keyword evidence="5" id="KW-0863">Zinc-finger</keyword>
<dbReference type="InterPro" id="IPR006070">
    <property type="entry name" value="Sua5-like_dom"/>
</dbReference>
<evidence type="ECO:0000256" key="8">
    <source>
        <dbReference type="PIRNR" id="PIRNR006256"/>
    </source>
</evidence>
<comment type="pathway">
    <text evidence="1">Protein modification; [NiFe] hydrogenase maturation.</text>
</comment>
<dbReference type="Pfam" id="PF01300">
    <property type="entry name" value="Sua5_yciO_yrdC"/>
    <property type="match status" value="1"/>
</dbReference>
<dbReference type="InterPro" id="IPR004421">
    <property type="entry name" value="Carbamoyltransferase_HypF"/>
</dbReference>
<keyword evidence="14" id="KW-1185">Reference proteome</keyword>
<dbReference type="PROSITE" id="PS51163">
    <property type="entry name" value="YRDC"/>
    <property type="match status" value="1"/>
</dbReference>
<comment type="catalytic activity">
    <reaction evidence="7">
        <text>C-terminal L-cysteinyl-[HypE protein] + carbamoyl phosphate + ATP + H2O = C-terminal S-carboxamide-L-cysteinyl-[HypE protein] + AMP + phosphate + diphosphate + H(+)</text>
        <dbReference type="Rhea" id="RHEA:55636"/>
        <dbReference type="Rhea" id="RHEA-COMP:14247"/>
        <dbReference type="Rhea" id="RHEA-COMP:14392"/>
        <dbReference type="ChEBI" id="CHEBI:15377"/>
        <dbReference type="ChEBI" id="CHEBI:15378"/>
        <dbReference type="ChEBI" id="CHEBI:30616"/>
        <dbReference type="ChEBI" id="CHEBI:33019"/>
        <dbReference type="ChEBI" id="CHEBI:43474"/>
        <dbReference type="ChEBI" id="CHEBI:58228"/>
        <dbReference type="ChEBI" id="CHEBI:76913"/>
        <dbReference type="ChEBI" id="CHEBI:139126"/>
        <dbReference type="ChEBI" id="CHEBI:456215"/>
    </reaction>
</comment>
<evidence type="ECO:0000256" key="6">
    <source>
        <dbReference type="ARBA" id="ARBA00022833"/>
    </source>
</evidence>
<dbReference type="PROSITE" id="PS51160">
    <property type="entry name" value="ACYLPHOSPHATASE_3"/>
    <property type="match status" value="1"/>
</dbReference>
<dbReference type="SUPFAM" id="SSF55821">
    <property type="entry name" value="YrdC/RibB"/>
    <property type="match status" value="1"/>
</dbReference>
<dbReference type="RefSeq" id="WP_076044706.1">
    <property type="nucleotide sequence ID" value="NZ_MQUR01000039.1"/>
</dbReference>
<dbReference type="NCBIfam" id="TIGR00143">
    <property type="entry name" value="hypF"/>
    <property type="match status" value="1"/>
</dbReference>
<dbReference type="EMBL" id="MQUR01000039">
    <property type="protein sequence ID" value="OLZ64847.1"/>
    <property type="molecule type" value="Genomic_DNA"/>
</dbReference>
<dbReference type="InterPro" id="IPR055128">
    <property type="entry name" value="HypF_C_2"/>
</dbReference>
<comment type="similarity">
    <text evidence="2 8">Belongs to the carbamoyltransferase HypF family.</text>
</comment>
<keyword evidence="9" id="KW-0378">Hydrolase</keyword>
<dbReference type="InterPro" id="IPR001792">
    <property type="entry name" value="Acylphosphatase-like_dom"/>
</dbReference>
<evidence type="ECO:0000256" key="3">
    <source>
        <dbReference type="ARBA" id="ARBA00022598"/>
    </source>
</evidence>
<evidence type="ECO:0000256" key="1">
    <source>
        <dbReference type="ARBA" id="ARBA00004711"/>
    </source>
</evidence>
<dbReference type="Gene3D" id="3.30.420.360">
    <property type="match status" value="1"/>
</dbReference>
<feature type="active site" evidence="9">
    <location>
        <position position="39"/>
    </location>
</feature>
<dbReference type="InterPro" id="IPR051060">
    <property type="entry name" value="Carbamoyltrans_HypF-like"/>
</dbReference>
<evidence type="ECO:0000256" key="2">
    <source>
        <dbReference type="ARBA" id="ARBA00008097"/>
    </source>
</evidence>
<reference evidence="13 14" key="1">
    <citation type="submission" date="2016-01" db="EMBL/GenBank/DDBJ databases">
        <title>Streptomyces amritsarensis strain MTCC 11845 genome sequencing and assembly.</title>
        <authorList>
            <person name="Sharma D."/>
            <person name="Nair G.R."/>
            <person name="Kaur G."/>
            <person name="Manhas R.K."/>
            <person name="Mayilraj S."/>
        </authorList>
    </citation>
    <scope>NUCLEOTIDE SEQUENCE [LARGE SCALE GENOMIC DNA]</scope>
    <source>
        <strain evidence="13 14">MTCC 11845</strain>
    </source>
</reference>
<evidence type="ECO:0000259" key="12">
    <source>
        <dbReference type="PROSITE" id="PS51163"/>
    </source>
</evidence>
<dbReference type="InterPro" id="IPR017968">
    <property type="entry name" value="Acylphosphatase_CS"/>
</dbReference>
<dbReference type="PROSITE" id="PS00150">
    <property type="entry name" value="ACYLPHOSPHATASE_1"/>
    <property type="match status" value="1"/>
</dbReference>
<dbReference type="Pfam" id="PF22521">
    <property type="entry name" value="HypF_C_2"/>
    <property type="match status" value="1"/>
</dbReference>
<evidence type="ECO:0000256" key="9">
    <source>
        <dbReference type="PROSITE-ProRule" id="PRU00520"/>
    </source>
</evidence>
<name>A0ABX3G4U6_9ACTN</name>
<keyword evidence="3" id="KW-0436">Ligase</keyword>
<dbReference type="Gene3D" id="3.90.870.50">
    <property type="match status" value="1"/>
</dbReference>
<dbReference type="InterPro" id="IPR017945">
    <property type="entry name" value="DHBP_synth_RibB-like_a/b_dom"/>
</dbReference>
<dbReference type="PANTHER" id="PTHR42959">
    <property type="entry name" value="CARBAMOYLTRANSFERASE"/>
    <property type="match status" value="1"/>
</dbReference>
<evidence type="ECO:0000256" key="4">
    <source>
        <dbReference type="ARBA" id="ARBA00022723"/>
    </source>
</evidence>
<evidence type="ECO:0000256" key="7">
    <source>
        <dbReference type="ARBA" id="ARBA00048220"/>
    </source>
</evidence>
<dbReference type="InterPro" id="IPR036046">
    <property type="entry name" value="Acylphosphatase-like_dom_sf"/>
</dbReference>
<sequence length="805" mass="84117">MGAVQRRRVTVRGVVQGVGFRPYLYTRATGLGLAGHVTNTPEGVVAEVEGAPAAVSRFCEHLAADAPPLAVVDAVDHHEVPVAGGTGFTIVASRTGGPARTLVSPDVATCADCLAELADPADRRHRHPFITCTHCGPRFTIVTGLPYDRAHTTMARFPMCPDCAREYGDPADRRFHAQPVACPACGPRLALLTGRPPCAAPDGDPIAGARRLLAAGAILAVKGLGGYHLACDATHPGAVAELRRRKARGDKPFALMARDLADAEQYAHIGPEERALLEGGVRPIVLLRRRAAADSADLAGVPGVLADGVAPRCPDLGVMLPYTPVHHLLLGLPGDPPGPRLLVMTSGNLAGEPIVTDDGEALERLAGLADAWLTHDRPIHVPCDDSVVRVCDGETLTVRRARGYAPLPMALPLPVPATLAAGGDLKNTFCLGEGRRAWLSAHIGDMDDLATQYALERAERQLESITGVTPALLAADRHPGYRSTGWARRTAGSRPLVRVQHHHAHIASALAEHGLDGAHPVIGVAFDGTGYGDDGAVWGGEVLLADYARYTRFAHLGYVPLPGGDAAVHRPYRMALAHLWAAGLARTPDLPCVAACPPDELRVLERQLERGLNCVPTSSMGRLFDAVSSLSGVCHHAGYEAQAAIELEAAALGAAAAGPDYAFGLRVPRHPATGPVVADPAPLLAAVAADVRAGTDPGLIAAGFHAGVTDLVVRLCALARERHGLDTVALTGGVFANTLLSSACARTLRAGGFTVLRHGRVPPNDGGLSLGQLMVAAATPDQHPHHPRHPQQGEAHVPGGTRQSA</sequence>
<evidence type="ECO:0000313" key="14">
    <source>
        <dbReference type="Proteomes" id="UP000187151"/>
    </source>
</evidence>
<evidence type="ECO:0000259" key="11">
    <source>
        <dbReference type="PROSITE" id="PS51160"/>
    </source>
</evidence>
<dbReference type="Pfam" id="PF00708">
    <property type="entry name" value="Acylphosphatase"/>
    <property type="match status" value="1"/>
</dbReference>
<keyword evidence="4" id="KW-0479">Metal-binding</keyword>
<dbReference type="PIRSF" id="PIRSF006256">
    <property type="entry name" value="CMPcnvr_hdrg_mat"/>
    <property type="match status" value="1"/>
</dbReference>
<dbReference type="Pfam" id="PF17788">
    <property type="entry name" value="HypF_C"/>
    <property type="match status" value="1"/>
</dbReference>
<dbReference type="PANTHER" id="PTHR42959:SF1">
    <property type="entry name" value="CARBAMOYLTRANSFERASE HYPF"/>
    <property type="match status" value="1"/>
</dbReference>
<dbReference type="Proteomes" id="UP000187151">
    <property type="component" value="Unassembled WGS sequence"/>
</dbReference>
<proteinExistence type="inferred from homology"/>
<evidence type="ECO:0000256" key="5">
    <source>
        <dbReference type="ARBA" id="ARBA00022771"/>
    </source>
</evidence>
<dbReference type="Gene3D" id="3.30.110.120">
    <property type="match status" value="1"/>
</dbReference>
<feature type="domain" description="YrdC-like" evidence="12">
    <location>
        <begin position="203"/>
        <end position="403"/>
    </location>
</feature>
<gene>
    <name evidence="13" type="ORF">AVW11_17995</name>
</gene>
<keyword evidence="6" id="KW-0862">Zinc</keyword>
<dbReference type="Pfam" id="PF07503">
    <property type="entry name" value="zf-HYPF"/>
    <property type="match status" value="2"/>
</dbReference>
<protein>
    <recommendedName>
        <fullName evidence="8">Carbamoyltransferase</fullName>
        <ecNumber evidence="8">6.2.-.-</ecNumber>
    </recommendedName>
</protein>
<feature type="domain" description="Acylphosphatase-like" evidence="11">
    <location>
        <begin position="6"/>
        <end position="92"/>
    </location>
</feature>
<dbReference type="InterPro" id="IPR011125">
    <property type="entry name" value="Znf_HypF"/>
</dbReference>
<feature type="active site" evidence="9">
    <location>
        <position position="21"/>
    </location>
</feature>
<dbReference type="EC" id="6.2.-.-" evidence="8"/>
<comment type="caution">
    <text evidence="13">The sequence shown here is derived from an EMBL/GenBank/DDBJ whole genome shotgun (WGS) entry which is preliminary data.</text>
</comment>
<accession>A0ABX3G4U6</accession>